<dbReference type="EMBL" id="FNNJ01000001">
    <property type="protein sequence ID" value="SDW11325.1"/>
    <property type="molecule type" value="Genomic_DNA"/>
</dbReference>
<dbReference type="STRING" id="762486.SAMN05444411_10192"/>
<name>A0A1H2QW22_9FLAO</name>
<proteinExistence type="predicted"/>
<dbReference type="Proteomes" id="UP000199595">
    <property type="component" value="Unassembled WGS sequence"/>
</dbReference>
<gene>
    <name evidence="1" type="ORF">SAMN05444411_10192</name>
</gene>
<keyword evidence="2" id="KW-1185">Reference proteome</keyword>
<dbReference type="AlphaFoldDB" id="A0A1H2QW22"/>
<accession>A0A1H2QW22</accession>
<organism evidence="1 2">
    <name type="scientific">Lutibacter oricola</name>
    <dbReference type="NCBI Taxonomy" id="762486"/>
    <lineage>
        <taxon>Bacteria</taxon>
        <taxon>Pseudomonadati</taxon>
        <taxon>Bacteroidota</taxon>
        <taxon>Flavobacteriia</taxon>
        <taxon>Flavobacteriales</taxon>
        <taxon>Flavobacteriaceae</taxon>
        <taxon>Lutibacter</taxon>
    </lineage>
</organism>
<dbReference type="OrthoDB" id="632640at2"/>
<reference evidence="1 2" key="1">
    <citation type="submission" date="2016-10" db="EMBL/GenBank/DDBJ databases">
        <authorList>
            <person name="de Groot N.N."/>
        </authorList>
    </citation>
    <scope>NUCLEOTIDE SEQUENCE [LARGE SCALE GENOMIC DNA]</scope>
    <source>
        <strain evidence="1 2">DSM 24956</strain>
    </source>
</reference>
<evidence type="ECO:0000313" key="1">
    <source>
        <dbReference type="EMBL" id="SDW11325.1"/>
    </source>
</evidence>
<evidence type="ECO:0008006" key="3">
    <source>
        <dbReference type="Google" id="ProtNLM"/>
    </source>
</evidence>
<protein>
    <recommendedName>
        <fullName evidence="3">OmpA family protein</fullName>
    </recommendedName>
</protein>
<sequence length="629" mass="73197">MSKIHTLLLIFLIFKGVIVTSQNMYDIVMPGYDRDTKCQKFKQIFKNKPKEVLFSVKADSSNDLYFHITDKKWFNELFKTSGDGIAIDIVSKDRYNCNIDEITKSQIKGDLQKPVYAAQLKRGLKPSGANRFKVKIGKLPEALIGKDVEYNILFLSNRNLCMYYTIFDLEAYRWDLLNMGVYLDSLDYKSKLNTTKEKEGYTLKYKTLKFNIPFQKNKSNYSQDDIKPLYDSLRLTDFNIKKINIRAYSSVEGNLERNIELQEQRANSIVSALQSFQKPTIITEVFSSENWVEFLSDVTKTNYSNLADLTKKQIKNKLVGKASIDLEPYLKNHRKAIITLDLEKKDKYKEKSPNELLDLFNSSIANNKINEALEIQNSIFEKLKDELAPASFLDKMIVPKQVKYITILNKNAAFKYLLDKAYLLISFSELKKLEKLDPKNGKIKYNIAALKFRIWKHKAQPVNENTFKKEILALQQYGISLPLINRMLVNFHIIKSELFLRSGDYANKDKSVSYILKNYSKFPLSDSDYLSLTQYLSYYSNYKKAIGILENKVKSLNVDEDLLFYYLNLTLIDKELTQTSNYRTTMLNAVNMNKERFCKLFNAVGKGGVTFQLLRDEYLRKTYCENCEQ</sequence>
<evidence type="ECO:0000313" key="2">
    <source>
        <dbReference type="Proteomes" id="UP000199595"/>
    </source>
</evidence>
<dbReference type="RefSeq" id="WP_090118602.1">
    <property type="nucleotide sequence ID" value="NZ_FNNJ01000001.1"/>
</dbReference>